<evidence type="ECO:0000313" key="3">
    <source>
        <dbReference type="Proteomes" id="UP000013521"/>
    </source>
</evidence>
<dbReference type="SUPFAM" id="SSF57701">
    <property type="entry name" value="Zn2/Cys6 DNA-binding domain"/>
    <property type="match status" value="1"/>
</dbReference>
<evidence type="ECO:0000256" key="1">
    <source>
        <dbReference type="SAM" id="MobiDB-lite"/>
    </source>
</evidence>
<dbReference type="OrthoDB" id="3794485at2759"/>
<dbReference type="STRING" id="1287680.R1FYA5"/>
<organism evidence="2 3">
    <name type="scientific">Botryosphaeria parva (strain UCR-NP2)</name>
    <name type="common">Grapevine canker fungus</name>
    <name type="synonym">Neofusicoccum parvum</name>
    <dbReference type="NCBI Taxonomy" id="1287680"/>
    <lineage>
        <taxon>Eukaryota</taxon>
        <taxon>Fungi</taxon>
        <taxon>Dikarya</taxon>
        <taxon>Ascomycota</taxon>
        <taxon>Pezizomycotina</taxon>
        <taxon>Dothideomycetes</taxon>
        <taxon>Dothideomycetes incertae sedis</taxon>
        <taxon>Botryosphaeriales</taxon>
        <taxon>Botryosphaeriaceae</taxon>
        <taxon>Neofusicoccum</taxon>
    </lineage>
</organism>
<feature type="region of interest" description="Disordered" evidence="1">
    <location>
        <begin position="77"/>
        <end position="99"/>
    </location>
</feature>
<evidence type="ECO:0000313" key="2">
    <source>
        <dbReference type="EMBL" id="EOD44115.1"/>
    </source>
</evidence>
<feature type="compositionally biased region" description="Polar residues" evidence="1">
    <location>
        <begin position="190"/>
        <end position="199"/>
    </location>
</feature>
<dbReference type="GO" id="GO:0000981">
    <property type="term" value="F:DNA-binding transcription factor activity, RNA polymerase II-specific"/>
    <property type="evidence" value="ECO:0007669"/>
    <property type="project" value="InterPro"/>
</dbReference>
<dbReference type="GO" id="GO:0008270">
    <property type="term" value="F:zinc ion binding"/>
    <property type="evidence" value="ECO:0007669"/>
    <property type="project" value="InterPro"/>
</dbReference>
<dbReference type="EMBL" id="KB916761">
    <property type="protein sequence ID" value="EOD44115.1"/>
    <property type="molecule type" value="Genomic_DNA"/>
</dbReference>
<feature type="region of interest" description="Disordered" evidence="1">
    <location>
        <begin position="112"/>
        <end position="207"/>
    </location>
</feature>
<reference evidence="3" key="1">
    <citation type="journal article" date="2013" name="Genome Announc.">
        <title>Draft genome sequence of Neofusicoccum parvum isolate UCR-NP2, a fungal vascular pathogen associated with grapevine cankers.</title>
        <authorList>
            <person name="Blanco-Ulate B."/>
            <person name="Rolshausen P."/>
            <person name="Cantu D."/>
        </authorList>
    </citation>
    <scope>NUCLEOTIDE SEQUENCE [LARGE SCALE GENOMIC DNA]</scope>
    <source>
        <strain evidence="3">UCR-NP2</strain>
    </source>
</reference>
<accession>R1FYA5</accession>
<dbReference type="HOGENOM" id="CLU_1326205_0_0_1"/>
<dbReference type="KEGG" id="npa:UCRNP2_9178"/>
<name>R1FYA5_BOTPV</name>
<feature type="compositionally biased region" description="Basic residues" evidence="1">
    <location>
        <begin position="167"/>
        <end position="184"/>
    </location>
</feature>
<dbReference type="Proteomes" id="UP000013521">
    <property type="component" value="Unassembled WGS sequence"/>
</dbReference>
<proteinExistence type="predicted"/>
<dbReference type="InterPro" id="IPR036864">
    <property type="entry name" value="Zn2-C6_fun-type_DNA-bd_sf"/>
</dbReference>
<protein>
    <submittedName>
        <fullName evidence="2">Uncharacterized protein</fullName>
    </submittedName>
</protein>
<gene>
    <name evidence="2" type="ORF">UCRNP2_9178</name>
</gene>
<dbReference type="AlphaFoldDB" id="R1FYA5"/>
<sequence>MSRAYRISRAPAAAGEAPYDAFAKLVFEPPLESDELFDALRESYPSLKTHTERKKQAVLDFLMEERQAIEQEITAFVQQTGTPAPPTDVSTYSARPSPSFSAASSVNLRKLSASNSSSSSSTRSGGSSPETMSLKDMTSVWTAAGHGKPKIHTRRSMTTKEKEEYRRRRQMKACKECRSRKRKCIHDPSEASSAASPHTTDAKRVRY</sequence>
<feature type="compositionally biased region" description="Low complexity" evidence="1">
    <location>
        <begin position="112"/>
        <end position="128"/>
    </location>
</feature>
<feature type="compositionally biased region" description="Polar residues" evidence="1">
    <location>
        <begin position="77"/>
        <end position="92"/>
    </location>
</feature>
<feature type="compositionally biased region" description="Basic residues" evidence="1">
    <location>
        <begin position="147"/>
        <end position="157"/>
    </location>
</feature>